<feature type="transmembrane region" description="Helical" evidence="9">
    <location>
        <begin position="220"/>
        <end position="240"/>
    </location>
</feature>
<protein>
    <recommendedName>
        <fullName evidence="9">Transport permease protein</fullName>
    </recommendedName>
</protein>
<evidence type="ECO:0000256" key="6">
    <source>
        <dbReference type="ARBA" id="ARBA00022692"/>
    </source>
</evidence>
<dbReference type="GO" id="GO:0140359">
    <property type="term" value="F:ABC-type transporter activity"/>
    <property type="evidence" value="ECO:0007669"/>
    <property type="project" value="InterPro"/>
</dbReference>
<dbReference type="Pfam" id="PF01061">
    <property type="entry name" value="ABC2_membrane"/>
    <property type="match status" value="1"/>
</dbReference>
<evidence type="ECO:0000256" key="4">
    <source>
        <dbReference type="ARBA" id="ARBA00022475"/>
    </source>
</evidence>
<comment type="caution">
    <text evidence="11">The sequence shown here is derived from an EMBL/GenBank/DDBJ whole genome shotgun (WGS) entry which is preliminary data.</text>
</comment>
<keyword evidence="5" id="KW-0997">Cell inner membrane</keyword>
<dbReference type="STRING" id="223184.AS25_11530"/>
<dbReference type="Proteomes" id="UP000030664">
    <property type="component" value="Unassembled WGS sequence"/>
</dbReference>
<feature type="transmembrane region" description="Helical" evidence="9">
    <location>
        <begin position="52"/>
        <end position="72"/>
    </location>
</feature>
<evidence type="ECO:0000313" key="12">
    <source>
        <dbReference type="Proteomes" id="UP000030664"/>
    </source>
</evidence>
<reference evidence="11 12" key="1">
    <citation type="submission" date="2014-09" db="EMBL/GenBank/DDBJ databases">
        <title>High-quality draft genome sequence of Kocuria marina SO9-6, an actinobacterium isolated from a copper mine.</title>
        <authorList>
            <person name="Castro D.B."/>
            <person name="Pereira L.B."/>
            <person name="Silva M.V."/>
            <person name="Silva B.P."/>
            <person name="Zanardi B.R."/>
            <person name="Carlos C."/>
            <person name="Belgini D.R."/>
            <person name="Limache E.G."/>
            <person name="Lacerda G.V."/>
            <person name="Nery M.B."/>
            <person name="Gomes M.B."/>
            <person name="Souza S."/>
            <person name="Silva T.M."/>
            <person name="Rodrigues V.D."/>
            <person name="Paulino L.C."/>
            <person name="Vicentini R."/>
            <person name="Ferraz L.F."/>
            <person name="Ottoboni L.M."/>
        </authorList>
    </citation>
    <scope>NUCLEOTIDE SEQUENCE [LARGE SCALE GENOMIC DNA]</scope>
    <source>
        <strain evidence="11 12">SO9-6</strain>
    </source>
</reference>
<keyword evidence="6 9" id="KW-0812">Transmembrane</keyword>
<organism evidence="11 12">
    <name type="scientific">Kocuria marina</name>
    <dbReference type="NCBI Taxonomy" id="223184"/>
    <lineage>
        <taxon>Bacteria</taxon>
        <taxon>Bacillati</taxon>
        <taxon>Actinomycetota</taxon>
        <taxon>Actinomycetes</taxon>
        <taxon>Micrococcales</taxon>
        <taxon>Micrococcaceae</taxon>
        <taxon>Kocuria</taxon>
    </lineage>
</organism>
<evidence type="ECO:0000256" key="1">
    <source>
        <dbReference type="ARBA" id="ARBA00004429"/>
    </source>
</evidence>
<dbReference type="AlphaFoldDB" id="A0A0B0DBM6"/>
<gene>
    <name evidence="11" type="ORF">AS25_11530</name>
</gene>
<keyword evidence="4 9" id="KW-1003">Cell membrane</keyword>
<feature type="transmembrane region" description="Helical" evidence="9">
    <location>
        <begin position="120"/>
        <end position="144"/>
    </location>
</feature>
<proteinExistence type="inferred from homology"/>
<evidence type="ECO:0000256" key="7">
    <source>
        <dbReference type="ARBA" id="ARBA00022989"/>
    </source>
</evidence>
<dbReference type="EMBL" id="JROM01000055">
    <property type="protein sequence ID" value="KHE73527.1"/>
    <property type="molecule type" value="Genomic_DNA"/>
</dbReference>
<dbReference type="GO" id="GO:0015920">
    <property type="term" value="P:lipopolysaccharide transport"/>
    <property type="evidence" value="ECO:0007669"/>
    <property type="project" value="TreeGrafter"/>
</dbReference>
<dbReference type="InterPro" id="IPR013525">
    <property type="entry name" value="ABC2_TM"/>
</dbReference>
<evidence type="ECO:0000256" key="8">
    <source>
        <dbReference type="ARBA" id="ARBA00023136"/>
    </source>
</evidence>
<keyword evidence="3 9" id="KW-0813">Transport</keyword>
<name>A0A0B0DBM6_9MICC</name>
<dbReference type="RefSeq" id="WP_035965265.1">
    <property type="nucleotide sequence ID" value="NZ_JAQDQN010000002.1"/>
</dbReference>
<feature type="transmembrane region" description="Helical" evidence="9">
    <location>
        <begin position="190"/>
        <end position="208"/>
    </location>
</feature>
<dbReference type="eggNOG" id="COG1682">
    <property type="taxonomic scope" value="Bacteria"/>
</dbReference>
<feature type="transmembrane region" description="Helical" evidence="9">
    <location>
        <begin position="260"/>
        <end position="279"/>
    </location>
</feature>
<evidence type="ECO:0000256" key="9">
    <source>
        <dbReference type="RuleBase" id="RU361157"/>
    </source>
</evidence>
<feature type="transmembrane region" description="Helical" evidence="9">
    <location>
        <begin position="156"/>
        <end position="184"/>
    </location>
</feature>
<evidence type="ECO:0000256" key="2">
    <source>
        <dbReference type="ARBA" id="ARBA00007783"/>
    </source>
</evidence>
<dbReference type="PANTHER" id="PTHR30413">
    <property type="entry name" value="INNER MEMBRANE TRANSPORT PERMEASE"/>
    <property type="match status" value="1"/>
</dbReference>
<comment type="similarity">
    <text evidence="2 9">Belongs to the ABC-2 integral membrane protein family.</text>
</comment>
<dbReference type="GO" id="GO:0005886">
    <property type="term" value="C:plasma membrane"/>
    <property type="evidence" value="ECO:0007669"/>
    <property type="project" value="UniProtKB-SubCell"/>
</dbReference>
<evidence type="ECO:0000313" key="11">
    <source>
        <dbReference type="EMBL" id="KHE73527.1"/>
    </source>
</evidence>
<accession>A0A0B0DBM6</accession>
<comment type="subcellular location">
    <subcellularLocation>
        <location evidence="1">Cell inner membrane</location>
        <topology evidence="1">Multi-pass membrane protein</topology>
    </subcellularLocation>
    <subcellularLocation>
        <location evidence="9">Cell membrane</location>
        <topology evidence="9">Multi-pass membrane protein</topology>
    </subcellularLocation>
</comment>
<feature type="domain" description="ABC transmembrane type-2" evidence="10">
    <location>
        <begin position="46"/>
        <end position="282"/>
    </location>
</feature>
<keyword evidence="8 9" id="KW-0472">Membrane</keyword>
<sequence length="290" mass="33144">MEMQAPATQLRPPGQDRGLRDVFANRFLLKLIVDKEIQIRYRGTVLGLLWSYLKPGVQFLVFYIAMGVFLDLNRGIENFAVYLFSGIVVMNLFGEVFGNASRSVVANGGLLKKIYLPRQLFPVSNLLVAFIHFVPQLAILLLACLVTGWRPDIKQLLAVVVGTLIIALFSLALGMLFTTFNVFFRDAENIVDLIVMVSTWASPVLYMWTMVREKLWDWVYYVYMVNPLTVAVELFHYGFWFPTTDNPQIWHVPPHLMTGWTPLAIVTSLILFVIADRLFRSQEGNFAQEL</sequence>
<evidence type="ECO:0000256" key="3">
    <source>
        <dbReference type="ARBA" id="ARBA00022448"/>
    </source>
</evidence>
<dbReference type="InterPro" id="IPR047817">
    <property type="entry name" value="ABC2_TM_bact-type"/>
</dbReference>
<keyword evidence="7 9" id="KW-1133">Transmembrane helix</keyword>
<dbReference type="PANTHER" id="PTHR30413:SF8">
    <property type="entry name" value="TRANSPORT PERMEASE PROTEIN"/>
    <property type="match status" value="1"/>
</dbReference>
<dbReference type="PROSITE" id="PS51012">
    <property type="entry name" value="ABC_TM2"/>
    <property type="match status" value="1"/>
</dbReference>
<evidence type="ECO:0000259" key="10">
    <source>
        <dbReference type="PROSITE" id="PS51012"/>
    </source>
</evidence>
<evidence type="ECO:0000256" key="5">
    <source>
        <dbReference type="ARBA" id="ARBA00022519"/>
    </source>
</evidence>